<reference evidence="1 2" key="1">
    <citation type="journal article" date="2012" name="J. Bacteriol.">
        <title>Complete genome sequence of a thermophilic methanogen, Methanocella conradii HZ254, isolated from Chinese rice field soil.</title>
        <authorList>
            <person name="Lu Z."/>
            <person name="Lu Y."/>
        </authorList>
    </citation>
    <scope>NUCLEOTIDE SEQUENCE [LARGE SCALE GENOMIC DNA]</scope>
    <source>
        <strain evidence="2">DSM 24694 / JCM 17849 / CGMCC 1.5162 / HZ254</strain>
    </source>
</reference>
<organism evidence="1 2">
    <name type="scientific">Methanocella conradii (strain DSM 24694 / JCM 17849 / CGMCC 1.5162 / HZ254)</name>
    <dbReference type="NCBI Taxonomy" id="1041930"/>
    <lineage>
        <taxon>Archaea</taxon>
        <taxon>Methanobacteriati</taxon>
        <taxon>Methanobacteriota</taxon>
        <taxon>Stenosarchaea group</taxon>
        <taxon>Methanomicrobia</taxon>
        <taxon>Methanocellales</taxon>
        <taxon>Methanocellaceae</taxon>
        <taxon>Methanocella</taxon>
    </lineage>
</organism>
<dbReference type="GeneID" id="11971554"/>
<dbReference type="OrthoDB" id="380037at2157"/>
<dbReference type="HOGENOM" id="CLU_2392873_0_0_2"/>
<dbReference type="eggNOG" id="arCOG13229">
    <property type="taxonomic scope" value="Archaea"/>
</dbReference>
<keyword evidence="2" id="KW-1185">Reference proteome</keyword>
<protein>
    <submittedName>
        <fullName evidence="1">Uncharacterized protein</fullName>
    </submittedName>
</protein>
<proteinExistence type="predicted"/>
<evidence type="ECO:0000313" key="1">
    <source>
        <dbReference type="EMBL" id="AFD00178.1"/>
    </source>
</evidence>
<gene>
    <name evidence="1" type="ordered locus">Mtc_1424</name>
</gene>
<dbReference type="Proteomes" id="UP000005233">
    <property type="component" value="Chromosome"/>
</dbReference>
<dbReference type="KEGG" id="mez:Mtc_1424"/>
<accession>H8I4J9</accession>
<dbReference type="EMBL" id="CP003243">
    <property type="protein sequence ID" value="AFD00178.1"/>
    <property type="molecule type" value="Genomic_DNA"/>
</dbReference>
<dbReference type="RefSeq" id="WP_014406015.1">
    <property type="nucleotide sequence ID" value="NC_017034.1"/>
</dbReference>
<name>H8I4J9_METCZ</name>
<evidence type="ECO:0000313" key="2">
    <source>
        <dbReference type="Proteomes" id="UP000005233"/>
    </source>
</evidence>
<dbReference type="AlphaFoldDB" id="H8I4J9"/>
<sequence length="93" mass="10618">MSEAKSVNHVIAGKLVGFTKRWNPFSTEVFARVEVDSRVLNVPIDYRQQKFIQMEHPINSQVSLIYKDGRWQIISRTLSVEQSSMGDGCTAFL</sequence>